<feature type="transmembrane region" description="Helical" evidence="1">
    <location>
        <begin position="6"/>
        <end position="23"/>
    </location>
</feature>
<evidence type="ECO:0000256" key="1">
    <source>
        <dbReference type="SAM" id="Phobius"/>
    </source>
</evidence>
<dbReference type="EMBL" id="JACOIK010000016">
    <property type="protein sequence ID" value="MBD1434873.1"/>
    <property type="molecule type" value="Genomic_DNA"/>
</dbReference>
<reference evidence="2 3" key="1">
    <citation type="submission" date="2020-08" db="EMBL/GenBank/DDBJ databases">
        <title>Sphingobacterium sp. DN00404 isolated from aquaculture water.</title>
        <authorList>
            <person name="Zhang M."/>
        </authorList>
    </citation>
    <scope>NUCLEOTIDE SEQUENCE [LARGE SCALE GENOMIC DNA]</scope>
    <source>
        <strain evidence="2 3">DN00404</strain>
    </source>
</reference>
<dbReference type="Pfam" id="PF12669">
    <property type="entry name" value="FeoB_associated"/>
    <property type="match status" value="1"/>
</dbReference>
<keyword evidence="1" id="KW-0472">Membrane</keyword>
<evidence type="ECO:0000313" key="3">
    <source>
        <dbReference type="Proteomes" id="UP000602759"/>
    </source>
</evidence>
<keyword evidence="3" id="KW-1185">Reference proteome</keyword>
<protein>
    <submittedName>
        <fullName evidence="2">FeoB-associated Cys-rich membrane protein</fullName>
    </submittedName>
</protein>
<accession>A0ABR7YU58</accession>
<name>A0ABR7YU58_9SPHI</name>
<dbReference type="Proteomes" id="UP000602759">
    <property type="component" value="Unassembled WGS sequence"/>
</dbReference>
<dbReference type="RefSeq" id="WP_190995736.1">
    <property type="nucleotide sequence ID" value="NZ_JACOIK010000016.1"/>
</dbReference>
<comment type="caution">
    <text evidence="2">The sequence shown here is derived from an EMBL/GenBank/DDBJ whole genome shotgun (WGS) entry which is preliminary data.</text>
</comment>
<evidence type="ECO:0000313" key="2">
    <source>
        <dbReference type="EMBL" id="MBD1434873.1"/>
    </source>
</evidence>
<organism evidence="2 3">
    <name type="scientific">Sphingobacterium micropteri</name>
    <dbReference type="NCBI Taxonomy" id="2763501"/>
    <lineage>
        <taxon>Bacteria</taxon>
        <taxon>Pseudomonadati</taxon>
        <taxon>Bacteroidota</taxon>
        <taxon>Sphingobacteriia</taxon>
        <taxon>Sphingobacteriales</taxon>
        <taxon>Sphingobacteriaceae</taxon>
        <taxon>Sphingobacterium</taxon>
    </lineage>
</organism>
<keyword evidence="1" id="KW-1133">Transmembrane helix</keyword>
<sequence>MIQYIIIGILFIIALVFMIRKFIPTKTKQQGCNKGCGCSMTDVEKKSNF</sequence>
<keyword evidence="1" id="KW-0812">Transmembrane</keyword>
<gene>
    <name evidence="2" type="ORF">H8B06_18770</name>
</gene>
<proteinExistence type="predicted"/>